<dbReference type="STRING" id="51511.ENSCSAVP00000012365"/>
<protein>
    <recommendedName>
        <fullName evidence="8">Glutathione transferase</fullName>
    </recommendedName>
</protein>
<dbReference type="InterPro" id="IPR010987">
    <property type="entry name" value="Glutathione-S-Trfase_C-like"/>
</dbReference>
<dbReference type="PANTHER" id="PTHR43917:SF8">
    <property type="entry name" value="GH16740P-RELATED"/>
    <property type="match status" value="1"/>
</dbReference>
<accession>H2Z453</accession>
<dbReference type="InterPro" id="IPR040079">
    <property type="entry name" value="Glutathione_S-Trfase"/>
</dbReference>
<feature type="domain" description="GST N-terminal" evidence="4">
    <location>
        <begin position="5"/>
        <end position="86"/>
    </location>
</feature>
<dbReference type="Pfam" id="PF00043">
    <property type="entry name" value="GST_C"/>
    <property type="match status" value="1"/>
</dbReference>
<evidence type="ECO:0000259" key="4">
    <source>
        <dbReference type="PROSITE" id="PS50404"/>
    </source>
</evidence>
<dbReference type="InterPro" id="IPR036282">
    <property type="entry name" value="Glutathione-S-Trfase_C_sf"/>
</dbReference>
<dbReference type="FunCoup" id="H2Z453">
    <property type="interactions" value="65"/>
</dbReference>
<dbReference type="GO" id="GO:0006749">
    <property type="term" value="P:glutathione metabolic process"/>
    <property type="evidence" value="ECO:0007669"/>
    <property type="project" value="TreeGrafter"/>
</dbReference>
<keyword evidence="2" id="KW-0963">Cytoplasm</keyword>
<dbReference type="SUPFAM" id="SSF52833">
    <property type="entry name" value="Thioredoxin-like"/>
    <property type="match status" value="1"/>
</dbReference>
<dbReference type="InterPro" id="IPR004045">
    <property type="entry name" value="Glutathione_S-Trfase_N"/>
</dbReference>
<reference evidence="7" key="1">
    <citation type="submission" date="2003-08" db="EMBL/GenBank/DDBJ databases">
        <authorList>
            <person name="Birren B."/>
            <person name="Nusbaum C."/>
            <person name="Abebe A."/>
            <person name="Abouelleil A."/>
            <person name="Adekoya E."/>
            <person name="Ait-zahra M."/>
            <person name="Allen N."/>
            <person name="Allen T."/>
            <person name="An P."/>
            <person name="Anderson M."/>
            <person name="Anderson S."/>
            <person name="Arachchi H."/>
            <person name="Armbruster J."/>
            <person name="Bachantsang P."/>
            <person name="Baldwin J."/>
            <person name="Barry A."/>
            <person name="Bayul T."/>
            <person name="Blitshsteyn B."/>
            <person name="Bloom T."/>
            <person name="Blye J."/>
            <person name="Boguslavskiy L."/>
            <person name="Borowsky M."/>
            <person name="Boukhgalter B."/>
            <person name="Brunache A."/>
            <person name="Butler J."/>
            <person name="Calixte N."/>
            <person name="Calvo S."/>
            <person name="Camarata J."/>
            <person name="Campo K."/>
            <person name="Chang J."/>
            <person name="Cheshatsang Y."/>
            <person name="Citroen M."/>
            <person name="Collymore A."/>
            <person name="Considine T."/>
            <person name="Cook A."/>
            <person name="Cooke P."/>
            <person name="Corum B."/>
            <person name="Cuomo C."/>
            <person name="David R."/>
            <person name="Dawoe T."/>
            <person name="Degray S."/>
            <person name="Dodge S."/>
            <person name="Dooley K."/>
            <person name="Dorje P."/>
            <person name="Dorjee K."/>
            <person name="Dorris L."/>
            <person name="Duffey N."/>
            <person name="Dupes A."/>
            <person name="Elkins T."/>
            <person name="Engels R."/>
            <person name="Erickson J."/>
            <person name="Farina A."/>
            <person name="Faro S."/>
            <person name="Ferreira P."/>
            <person name="Fischer H."/>
            <person name="Fitzgerald M."/>
            <person name="Foley K."/>
            <person name="Gage D."/>
            <person name="Galagan J."/>
            <person name="Gearin G."/>
            <person name="Gnerre S."/>
            <person name="Gnirke A."/>
            <person name="Goyette A."/>
            <person name="Graham J."/>
            <person name="Grandbois E."/>
            <person name="Gyaltsen K."/>
            <person name="Hafez N."/>
            <person name="Hagopian D."/>
            <person name="Hagos B."/>
            <person name="Hall J."/>
            <person name="Hatcher B."/>
            <person name="Heller A."/>
            <person name="Higgins H."/>
            <person name="Honan T."/>
            <person name="Horn A."/>
            <person name="Houde N."/>
            <person name="Hughes L."/>
            <person name="Hulme W."/>
            <person name="Husby E."/>
            <person name="Iliev I."/>
            <person name="Jaffe D."/>
            <person name="Jones C."/>
            <person name="Kamal M."/>
            <person name="Kamat A."/>
            <person name="Kamvysselis M."/>
            <person name="Karlsson E."/>
            <person name="Kells C."/>
            <person name="Kieu A."/>
            <person name="Kisner P."/>
            <person name="Kodira C."/>
            <person name="Kulbokas E."/>
            <person name="Labutti K."/>
            <person name="Lama D."/>
            <person name="Landers T."/>
            <person name="Leger J."/>
            <person name="Levine S."/>
            <person name="Lewis D."/>
            <person name="Lewis T."/>
            <person name="Lindblad-toh K."/>
            <person name="Liu X."/>
            <person name="Lokyitsang T."/>
            <person name="Lokyitsang Y."/>
            <person name="Lucien O."/>
            <person name="Lui A."/>
            <person name="Ma L.J."/>
            <person name="Mabbitt R."/>
            <person name="Macdonald J."/>
            <person name="Maclean C."/>
            <person name="Major J."/>
            <person name="Manning J."/>
            <person name="Marabella R."/>
            <person name="Maru K."/>
            <person name="Matthews C."/>
            <person name="Mauceli E."/>
            <person name="Mccarthy M."/>
            <person name="Mcdonough S."/>
            <person name="Mcghee T."/>
            <person name="Meldrim J."/>
            <person name="Meneus L."/>
            <person name="Mesirov J."/>
            <person name="Mihalev A."/>
            <person name="Mihova T."/>
            <person name="Mikkelsen T."/>
            <person name="Mlenga V."/>
            <person name="Moru K."/>
            <person name="Mozes J."/>
            <person name="Mulrain L."/>
            <person name="Munson G."/>
            <person name="Naylor J."/>
            <person name="Newes C."/>
            <person name="Nguyen C."/>
            <person name="Nguyen N."/>
            <person name="Nguyen T."/>
            <person name="Nicol R."/>
            <person name="Nielsen C."/>
            <person name="Nizzari M."/>
            <person name="Norbu C."/>
            <person name="Norbu N."/>
            <person name="O'donnell P."/>
            <person name="Okoawo O."/>
            <person name="O'leary S."/>
            <person name="Omotosho B."/>
            <person name="O'neill K."/>
            <person name="Osman S."/>
            <person name="Parker S."/>
            <person name="Perrin D."/>
            <person name="Phunkhang P."/>
            <person name="Piqani B."/>
            <person name="Purcell S."/>
            <person name="Rachupka T."/>
            <person name="Ramasamy U."/>
            <person name="Rameau R."/>
            <person name="Ray V."/>
            <person name="Raymond C."/>
            <person name="Retta R."/>
            <person name="Richardson S."/>
            <person name="Rise C."/>
            <person name="Rodriguez J."/>
            <person name="Rogers J."/>
            <person name="Rogov P."/>
            <person name="Rutman M."/>
            <person name="Schupbach R."/>
            <person name="Seaman C."/>
            <person name="Settipalli S."/>
            <person name="Sharpe T."/>
            <person name="Sheridan J."/>
            <person name="Sherpa N."/>
            <person name="Shi J."/>
            <person name="Smirnov S."/>
            <person name="Smith C."/>
            <person name="Sougnez C."/>
            <person name="Spencer B."/>
            <person name="Stalker J."/>
            <person name="Stange-thomann N."/>
            <person name="Stavropoulos S."/>
            <person name="Stetson K."/>
            <person name="Stone C."/>
            <person name="Stone S."/>
            <person name="Stubbs M."/>
            <person name="Talamas J."/>
            <person name="Tchuinga P."/>
            <person name="Tenzing P."/>
            <person name="Tesfaye S."/>
            <person name="Theodore J."/>
            <person name="Thoulutsang Y."/>
            <person name="Topham K."/>
            <person name="Towey S."/>
            <person name="Tsamla T."/>
            <person name="Tsomo N."/>
            <person name="Vallee D."/>
            <person name="Vassiliev H."/>
            <person name="Venkataraman V."/>
            <person name="Vinson J."/>
            <person name="Vo A."/>
            <person name="Wade C."/>
            <person name="Wang S."/>
            <person name="Wangchuk T."/>
            <person name="Wangdi T."/>
            <person name="Whittaker C."/>
            <person name="Wilkinson J."/>
            <person name="Wu Y."/>
            <person name="Wyman D."/>
            <person name="Yadav S."/>
            <person name="Yang S."/>
            <person name="Yang X."/>
            <person name="Yeager S."/>
            <person name="Yee E."/>
            <person name="Young G."/>
            <person name="Zainoun J."/>
            <person name="Zembeck L."/>
            <person name="Zimmer A."/>
            <person name="Zody M."/>
            <person name="Lander E."/>
        </authorList>
    </citation>
    <scope>NUCLEOTIDE SEQUENCE [LARGE SCALE GENOMIC DNA]</scope>
</reference>
<dbReference type="Proteomes" id="UP000007875">
    <property type="component" value="Unassembled WGS sequence"/>
</dbReference>
<dbReference type="PROSITE" id="PS50405">
    <property type="entry name" value="GST_CTER"/>
    <property type="match status" value="1"/>
</dbReference>
<reference evidence="6" key="3">
    <citation type="submission" date="2025-09" db="UniProtKB">
        <authorList>
            <consortium name="Ensembl"/>
        </authorList>
    </citation>
    <scope>IDENTIFICATION</scope>
</reference>
<sequence length="217" mass="25104">FDIKMVLKVFLDYMSQPCRAIDMFMNMSNIPFKVKQIALRRGEHKQESFLKLHPLGQVPVLQDGDFVLTESIAMVRYLSSIHTGTRTLYPTDVKQRAKIDEYLEWQHLQTRFISASLFQIEDLKLRVGNLKRAVEAVDDMLSKFEMMFLKDNDFVVGNTLTVADLFALCELIQPTRIGRDIFVGHPRARAWFERAKAASQPYFDSAHAVFHASQKKM</sequence>
<dbReference type="AlphaFoldDB" id="H2Z453"/>
<feature type="domain" description="GST C-terminal" evidence="5">
    <location>
        <begin position="92"/>
        <end position="217"/>
    </location>
</feature>
<reference evidence="6" key="2">
    <citation type="submission" date="2025-08" db="UniProtKB">
        <authorList>
            <consortium name="Ensembl"/>
        </authorList>
    </citation>
    <scope>IDENTIFICATION</scope>
</reference>
<proteinExistence type="inferred from homology"/>
<dbReference type="OMA" id="RYLCREY"/>
<dbReference type="eggNOG" id="KOG0867">
    <property type="taxonomic scope" value="Eukaryota"/>
</dbReference>
<keyword evidence="7" id="KW-1185">Reference proteome</keyword>
<evidence type="ECO:0008006" key="8">
    <source>
        <dbReference type="Google" id="ProtNLM"/>
    </source>
</evidence>
<dbReference type="InterPro" id="IPR036249">
    <property type="entry name" value="Thioredoxin-like_sf"/>
</dbReference>
<dbReference type="FunFam" id="3.40.30.10:FF:000176">
    <property type="entry name" value="Glutathione S-transferase theta-1"/>
    <property type="match status" value="1"/>
</dbReference>
<dbReference type="Gene3D" id="3.40.30.10">
    <property type="entry name" value="Glutaredoxin"/>
    <property type="match status" value="1"/>
</dbReference>
<dbReference type="Pfam" id="PF02798">
    <property type="entry name" value="GST_N"/>
    <property type="match status" value="1"/>
</dbReference>
<dbReference type="InterPro" id="IPR051369">
    <property type="entry name" value="GST_Theta"/>
</dbReference>
<evidence type="ECO:0000313" key="7">
    <source>
        <dbReference type="Proteomes" id="UP000007875"/>
    </source>
</evidence>
<dbReference type="SUPFAM" id="SSF47616">
    <property type="entry name" value="GST C-terminal domain-like"/>
    <property type="match status" value="1"/>
</dbReference>
<dbReference type="Ensembl" id="ENSCSAVT00000012508.1">
    <property type="protein sequence ID" value="ENSCSAVP00000012365.1"/>
    <property type="gene ID" value="ENSCSAVG00000007274.1"/>
</dbReference>
<dbReference type="PANTHER" id="PTHR43917">
    <property type="match status" value="1"/>
</dbReference>
<dbReference type="SFLD" id="SFLDG00358">
    <property type="entry name" value="Main_(cytGST)"/>
    <property type="match status" value="1"/>
</dbReference>
<evidence type="ECO:0000256" key="1">
    <source>
        <dbReference type="ARBA" id="ARBA00004496"/>
    </source>
</evidence>
<dbReference type="GO" id="GO:0004364">
    <property type="term" value="F:glutathione transferase activity"/>
    <property type="evidence" value="ECO:0007669"/>
    <property type="project" value="TreeGrafter"/>
</dbReference>
<dbReference type="PROSITE" id="PS50404">
    <property type="entry name" value="GST_NTER"/>
    <property type="match status" value="1"/>
</dbReference>
<dbReference type="SFLD" id="SFLDS00019">
    <property type="entry name" value="Glutathione_Transferase_(cytos"/>
    <property type="match status" value="1"/>
</dbReference>
<comment type="subcellular location">
    <subcellularLocation>
        <location evidence="1">Cytoplasm</location>
    </subcellularLocation>
</comment>
<evidence type="ECO:0000256" key="2">
    <source>
        <dbReference type="ARBA" id="ARBA00022490"/>
    </source>
</evidence>
<dbReference type="GO" id="GO:0005737">
    <property type="term" value="C:cytoplasm"/>
    <property type="evidence" value="ECO:0007669"/>
    <property type="project" value="UniProtKB-SubCell"/>
</dbReference>
<dbReference type="InterPro" id="IPR004046">
    <property type="entry name" value="GST_C"/>
</dbReference>
<dbReference type="InParanoid" id="H2Z453"/>
<name>H2Z453_CIOSA</name>
<dbReference type="Gene3D" id="1.20.1050.10">
    <property type="match status" value="1"/>
</dbReference>
<evidence type="ECO:0000313" key="6">
    <source>
        <dbReference type="Ensembl" id="ENSCSAVP00000012365.1"/>
    </source>
</evidence>
<dbReference type="HOGENOM" id="CLU_011226_2_0_1"/>
<organism evidence="6 7">
    <name type="scientific">Ciona savignyi</name>
    <name type="common">Pacific transparent sea squirt</name>
    <dbReference type="NCBI Taxonomy" id="51511"/>
    <lineage>
        <taxon>Eukaryota</taxon>
        <taxon>Metazoa</taxon>
        <taxon>Chordata</taxon>
        <taxon>Tunicata</taxon>
        <taxon>Ascidiacea</taxon>
        <taxon>Phlebobranchia</taxon>
        <taxon>Cionidae</taxon>
        <taxon>Ciona</taxon>
    </lineage>
</organism>
<evidence type="ECO:0000259" key="5">
    <source>
        <dbReference type="PROSITE" id="PS50405"/>
    </source>
</evidence>
<evidence type="ECO:0000256" key="3">
    <source>
        <dbReference type="RuleBase" id="RU003494"/>
    </source>
</evidence>
<dbReference type="GeneTree" id="ENSGT00940000163205"/>
<comment type="similarity">
    <text evidence="3">Belongs to the GST superfamily.</text>
</comment>